<evidence type="ECO:0000313" key="9">
    <source>
        <dbReference type="Proteomes" id="UP000182763"/>
    </source>
</evidence>
<dbReference type="PANTHER" id="PTHR33406:SF13">
    <property type="entry name" value="MEMBRANE PROTEIN YDFJ"/>
    <property type="match status" value="1"/>
</dbReference>
<keyword evidence="3 6" id="KW-0812">Transmembrane</keyword>
<feature type="transmembrane region" description="Helical" evidence="6">
    <location>
        <begin position="196"/>
        <end position="216"/>
    </location>
</feature>
<comment type="subcellular location">
    <subcellularLocation>
        <location evidence="1">Cell membrane</location>
        <topology evidence="1">Multi-pass membrane protein</topology>
    </subcellularLocation>
</comment>
<dbReference type="STRING" id="1805029.AUK42_02220"/>
<dbReference type="Gene3D" id="1.20.1640.10">
    <property type="entry name" value="Multidrug efflux transporter AcrB transmembrane domain"/>
    <property type="match status" value="2"/>
</dbReference>
<feature type="transmembrane region" description="Helical" evidence="6">
    <location>
        <begin position="165"/>
        <end position="184"/>
    </location>
</feature>
<evidence type="ECO:0000259" key="7">
    <source>
        <dbReference type="PROSITE" id="PS50156"/>
    </source>
</evidence>
<protein>
    <recommendedName>
        <fullName evidence="7">SSD domain-containing protein</fullName>
    </recommendedName>
</protein>
<dbReference type="Proteomes" id="UP000182763">
    <property type="component" value="Unassembled WGS sequence"/>
</dbReference>
<feature type="transmembrane region" description="Helical" evidence="6">
    <location>
        <begin position="745"/>
        <end position="765"/>
    </location>
</feature>
<feature type="transmembrane region" description="Helical" evidence="6">
    <location>
        <begin position="325"/>
        <end position="344"/>
    </location>
</feature>
<dbReference type="GO" id="GO:0005886">
    <property type="term" value="C:plasma membrane"/>
    <property type="evidence" value="ECO:0007669"/>
    <property type="project" value="UniProtKB-SubCell"/>
</dbReference>
<keyword evidence="4 6" id="KW-1133">Transmembrane helix</keyword>
<dbReference type="Pfam" id="PF03176">
    <property type="entry name" value="MMPL"/>
    <property type="match status" value="2"/>
</dbReference>
<feature type="domain" description="SSD" evidence="7">
    <location>
        <begin position="719"/>
        <end position="845"/>
    </location>
</feature>
<dbReference type="InterPro" id="IPR000731">
    <property type="entry name" value="SSD"/>
</dbReference>
<feature type="transmembrane region" description="Helical" evidence="6">
    <location>
        <begin position="236"/>
        <end position="259"/>
    </location>
</feature>
<feature type="transmembrane region" description="Helical" evidence="6">
    <location>
        <begin position="271"/>
        <end position="291"/>
    </location>
</feature>
<feature type="transmembrane region" description="Helical" evidence="6">
    <location>
        <begin position="700"/>
        <end position="733"/>
    </location>
</feature>
<feature type="domain" description="SSD" evidence="7">
    <location>
        <begin position="169"/>
        <end position="290"/>
    </location>
</feature>
<evidence type="ECO:0000256" key="2">
    <source>
        <dbReference type="ARBA" id="ARBA00022475"/>
    </source>
</evidence>
<accession>A0A1J5GS32</accession>
<keyword evidence="2" id="KW-1003">Cell membrane</keyword>
<organism evidence="8 9">
    <name type="scientific">Candidatus Infernicultor aquiphilus</name>
    <dbReference type="NCBI Taxonomy" id="1805029"/>
    <lineage>
        <taxon>Bacteria</taxon>
        <taxon>Pseudomonadati</taxon>
        <taxon>Atribacterota</taxon>
        <taxon>Candidatus Phoenicimicrobiia</taxon>
        <taxon>Candidatus Pheonicimicrobiales</taxon>
        <taxon>Candidatus Phoenicimicrobiaceae</taxon>
        <taxon>Candidatus Infernicultor</taxon>
    </lineage>
</organism>
<dbReference type="PROSITE" id="PS50156">
    <property type="entry name" value="SSD"/>
    <property type="match status" value="2"/>
</dbReference>
<reference evidence="8 9" key="1">
    <citation type="journal article" date="2016" name="Environ. Microbiol.">
        <title>Genomic resolution of a cold subsurface aquifer community provides metabolic insights for novel microbes adapted to high CO concentrations.</title>
        <authorList>
            <person name="Probst A.J."/>
            <person name="Castelle C.J."/>
            <person name="Singh A."/>
            <person name="Brown C.T."/>
            <person name="Anantharaman K."/>
            <person name="Sharon I."/>
            <person name="Hug L.A."/>
            <person name="Burstein D."/>
            <person name="Emerson J.B."/>
            <person name="Thomas B.C."/>
            <person name="Banfield J.F."/>
        </authorList>
    </citation>
    <scope>NUCLEOTIDE SEQUENCE [LARGE SCALE GENOMIC DNA]</scope>
    <source>
        <strain evidence="8">CG2_30_33_13</strain>
    </source>
</reference>
<evidence type="ECO:0000256" key="5">
    <source>
        <dbReference type="ARBA" id="ARBA00023136"/>
    </source>
</evidence>
<feature type="transmembrane region" description="Helical" evidence="6">
    <location>
        <begin position="823"/>
        <end position="843"/>
    </location>
</feature>
<dbReference type="InterPro" id="IPR050545">
    <property type="entry name" value="Mycobact_MmpL"/>
</dbReference>
<keyword evidence="5 6" id="KW-0472">Membrane</keyword>
<dbReference type="AlphaFoldDB" id="A0A1J5GS32"/>
<dbReference type="SUPFAM" id="SSF82866">
    <property type="entry name" value="Multidrug efflux transporter AcrB transmembrane domain"/>
    <property type="match status" value="2"/>
</dbReference>
<feature type="transmembrane region" description="Helical" evidence="6">
    <location>
        <begin position="143"/>
        <end position="159"/>
    </location>
</feature>
<comment type="caution">
    <text evidence="8">The sequence shown here is derived from an EMBL/GenBank/DDBJ whole genome shotgun (WGS) entry which is preliminary data.</text>
</comment>
<dbReference type="EMBL" id="MNYY01000047">
    <property type="protein sequence ID" value="OIP72394.1"/>
    <property type="molecule type" value="Genomic_DNA"/>
</dbReference>
<evidence type="ECO:0000313" key="8">
    <source>
        <dbReference type="EMBL" id="OIP72394.1"/>
    </source>
</evidence>
<gene>
    <name evidence="8" type="ORF">AUK42_02220</name>
</gene>
<evidence type="ECO:0000256" key="4">
    <source>
        <dbReference type="ARBA" id="ARBA00022989"/>
    </source>
</evidence>
<dbReference type="PANTHER" id="PTHR33406">
    <property type="entry name" value="MEMBRANE PROTEIN MJ1562-RELATED"/>
    <property type="match status" value="1"/>
</dbReference>
<evidence type="ECO:0000256" key="3">
    <source>
        <dbReference type="ARBA" id="ARBA00022692"/>
    </source>
</evidence>
<evidence type="ECO:0000256" key="6">
    <source>
        <dbReference type="SAM" id="Phobius"/>
    </source>
</evidence>
<sequence length="858" mass="96331">MEYEDLFTLENLERVKTITEKLEKAPFIKSVNSFLNMPKIIATDVGIEVKDLVEVFPESDKEAKELKSSLLSDSLVRGKFISEDGNVALVMIETKKGIEGKELKKELENIIEPLKGQTLQVYYFGMPLITVDISESSWGTMRLAIIAAMVILLILYFCFRSFLGVFLPLLVALLSSLWVLGFVASSGKSVTMMISAMPVLMISLATAYGIHFLSRYYEERHNLNPLEAVNTTIQNIFIPIFMSAITTMAGFLSLTAAIVRPMTEFGFFSTLGIFFAFVLATFLLGSLFTIFPPVKIHQKFSYEANDVITRLLRLVSQSILKEKKVILISILIIGIISIAFSTRVKTESSMESRLGKESKIIKTMNYFNEKFGGTDYLYVYIQSKNVKNPYVLRQMKKIEDYSKQLSALGEPSSITDFLIQLNNAMENKNIIPANEDKIDNLWFLAGDNAYIANMIGEQNDETLMQIRTKDMTSTALNQAINQMREFIKNIPQQVRKTELSKINEEAKPEYYAYLVEEIISSLEAKSVKLNNKEELKEELIKIAGTPGSEFKKDSEEFSNEILNVSSLEIEDLGIEKIDLLPILTSYTRDNKSPDDLIKDLTEKIKLSPDDAVYLLGILEDSKIIVENREKVRFAQLSTEKLTGQNLKDEEKDILWYLMDEAIYSPDNNGDIEVSFQLTGIPVISDKINNSLFKGQVKSMIIAFIAVAIMLMIQFGSLMVGLLAMISITLTIITAFGTMGLLNIDLNIGSIMVASIAIGAGIDYTIHYISRYKNELTRRSKIEAMKITLTGTGRAIVFNSISVAAGVFVLGFSEIKMMAVFGKLIGSVMILSVIYTLTLLPILLNNIKLKEEERSEIKL</sequence>
<evidence type="ECO:0000256" key="1">
    <source>
        <dbReference type="ARBA" id="ARBA00004651"/>
    </source>
</evidence>
<proteinExistence type="predicted"/>
<dbReference type="InterPro" id="IPR004869">
    <property type="entry name" value="MMPL_dom"/>
</dbReference>
<feature type="transmembrane region" description="Helical" evidence="6">
    <location>
        <begin position="786"/>
        <end position="811"/>
    </location>
</feature>
<name>A0A1J5GS32_9BACT</name>